<dbReference type="FunFam" id="1.10.340.30:FF:000004">
    <property type="entry name" value="DNA-3-methyladenine glycosylase II"/>
    <property type="match status" value="1"/>
</dbReference>
<evidence type="ECO:0000256" key="2">
    <source>
        <dbReference type="ARBA" id="ARBA00010817"/>
    </source>
</evidence>
<feature type="domain" description="HhH-GPD" evidence="7">
    <location>
        <begin position="88"/>
        <end position="240"/>
    </location>
</feature>
<feature type="compositionally biased region" description="Basic and acidic residues" evidence="6">
    <location>
        <begin position="7"/>
        <end position="18"/>
    </location>
</feature>
<dbReference type="InterPro" id="IPR051912">
    <property type="entry name" value="Alkylbase_DNA_Glycosylase/TA"/>
</dbReference>
<dbReference type="EMBL" id="BMNA01000002">
    <property type="protein sequence ID" value="GGL91656.1"/>
    <property type="molecule type" value="Genomic_DNA"/>
</dbReference>
<accession>A0A917SQD6</accession>
<proteinExistence type="inferred from homology"/>
<evidence type="ECO:0000256" key="5">
    <source>
        <dbReference type="ARBA" id="ARBA00023204"/>
    </source>
</evidence>
<dbReference type="SUPFAM" id="SSF48150">
    <property type="entry name" value="DNA-glycosylase"/>
    <property type="match status" value="1"/>
</dbReference>
<dbReference type="GO" id="GO:0005737">
    <property type="term" value="C:cytoplasm"/>
    <property type="evidence" value="ECO:0007669"/>
    <property type="project" value="TreeGrafter"/>
</dbReference>
<sequence>MALHRQRTGEDRDEHVLRDAATADDGPAPRMTGRNRTTPPVFSEARLPALCDELAERDSDLRRIIDAFGYPPFWDRPNTFESLVWFILEQQVSLASARAALEQLRRRVGAVTPESVLSLTDEDLRAASFSRQKAGYVRGVARSTASGELDLEALAGLPDDQVRSALTRLKGIGNWTVDVYLILVLHRVDVFPTGDLAAVNALKSIKGLSTSTGRTDLETVVREWVPYRTIGTLLVWHHYLSQRDAQRRRPRGKGPPA</sequence>
<comment type="similarity">
    <text evidence="2">Belongs to the alkylbase DNA glycosidase AlkA family.</text>
</comment>
<keyword evidence="5" id="KW-0234">DNA repair</keyword>
<dbReference type="Proteomes" id="UP000655208">
    <property type="component" value="Unassembled WGS sequence"/>
</dbReference>
<evidence type="ECO:0000313" key="9">
    <source>
        <dbReference type="Proteomes" id="UP000655208"/>
    </source>
</evidence>
<dbReference type="GO" id="GO:0006285">
    <property type="term" value="P:base-excision repair, AP site formation"/>
    <property type="evidence" value="ECO:0007669"/>
    <property type="project" value="TreeGrafter"/>
</dbReference>
<evidence type="ECO:0000313" key="8">
    <source>
        <dbReference type="EMBL" id="GGL91656.1"/>
    </source>
</evidence>
<dbReference type="InterPro" id="IPR003265">
    <property type="entry name" value="HhH-GPD_domain"/>
</dbReference>
<reference evidence="8" key="2">
    <citation type="submission" date="2020-09" db="EMBL/GenBank/DDBJ databases">
        <authorList>
            <person name="Sun Q."/>
            <person name="Zhou Y."/>
        </authorList>
    </citation>
    <scope>NUCLEOTIDE SEQUENCE</scope>
    <source>
        <strain evidence="8">CGMCC 4.7308</strain>
    </source>
</reference>
<dbReference type="GO" id="GO:0006307">
    <property type="term" value="P:DNA alkylation repair"/>
    <property type="evidence" value="ECO:0007669"/>
    <property type="project" value="TreeGrafter"/>
</dbReference>
<evidence type="ECO:0000259" key="7">
    <source>
        <dbReference type="SMART" id="SM00478"/>
    </source>
</evidence>
<feature type="region of interest" description="Disordered" evidence="6">
    <location>
        <begin position="1"/>
        <end position="40"/>
    </location>
</feature>
<dbReference type="GO" id="GO:0032993">
    <property type="term" value="C:protein-DNA complex"/>
    <property type="evidence" value="ECO:0007669"/>
    <property type="project" value="TreeGrafter"/>
</dbReference>
<evidence type="ECO:0000256" key="4">
    <source>
        <dbReference type="ARBA" id="ARBA00022763"/>
    </source>
</evidence>
<comment type="caution">
    <text evidence="8">The sequence shown here is derived from an EMBL/GenBank/DDBJ whole genome shotgun (WGS) entry which is preliminary data.</text>
</comment>
<dbReference type="CDD" id="cd00056">
    <property type="entry name" value="ENDO3c"/>
    <property type="match status" value="1"/>
</dbReference>
<organism evidence="8 9">
    <name type="scientific">Nakamurella endophytica</name>
    <dbReference type="NCBI Taxonomy" id="1748367"/>
    <lineage>
        <taxon>Bacteria</taxon>
        <taxon>Bacillati</taxon>
        <taxon>Actinomycetota</taxon>
        <taxon>Actinomycetes</taxon>
        <taxon>Nakamurellales</taxon>
        <taxon>Nakamurellaceae</taxon>
        <taxon>Nakamurella</taxon>
    </lineage>
</organism>
<dbReference type="InterPro" id="IPR011257">
    <property type="entry name" value="DNA_glycosylase"/>
</dbReference>
<gene>
    <name evidence="8" type="primary">alkA</name>
    <name evidence="8" type="ORF">GCM10011594_09300</name>
</gene>
<dbReference type="Gene3D" id="1.10.1670.40">
    <property type="match status" value="1"/>
</dbReference>
<dbReference type="Gene3D" id="1.10.340.30">
    <property type="entry name" value="Hypothetical protein, domain 2"/>
    <property type="match status" value="1"/>
</dbReference>
<keyword evidence="9" id="KW-1185">Reference proteome</keyword>
<dbReference type="RefSeq" id="WP_229673866.1">
    <property type="nucleotide sequence ID" value="NZ_BMNA01000002.1"/>
</dbReference>
<name>A0A917SQD6_9ACTN</name>
<dbReference type="SMART" id="SM00478">
    <property type="entry name" value="ENDO3c"/>
    <property type="match status" value="1"/>
</dbReference>
<keyword evidence="4" id="KW-0227">DNA damage</keyword>
<dbReference type="Pfam" id="PF00730">
    <property type="entry name" value="HhH-GPD"/>
    <property type="match status" value="1"/>
</dbReference>
<dbReference type="GO" id="GO:0043916">
    <property type="term" value="F:DNA-7-methylguanine glycosylase activity"/>
    <property type="evidence" value="ECO:0007669"/>
    <property type="project" value="TreeGrafter"/>
</dbReference>
<evidence type="ECO:0000256" key="3">
    <source>
        <dbReference type="ARBA" id="ARBA00012000"/>
    </source>
</evidence>
<dbReference type="AlphaFoldDB" id="A0A917SQD6"/>
<dbReference type="GO" id="GO:0032131">
    <property type="term" value="F:alkylated DNA binding"/>
    <property type="evidence" value="ECO:0007669"/>
    <property type="project" value="TreeGrafter"/>
</dbReference>
<evidence type="ECO:0000256" key="1">
    <source>
        <dbReference type="ARBA" id="ARBA00000086"/>
    </source>
</evidence>
<comment type="catalytic activity">
    <reaction evidence="1">
        <text>Hydrolysis of alkylated DNA, releasing 3-methyladenine, 3-methylguanine, 7-methylguanine and 7-methyladenine.</text>
        <dbReference type="EC" id="3.2.2.21"/>
    </reaction>
</comment>
<dbReference type="EC" id="3.2.2.21" evidence="3"/>
<protein>
    <recommendedName>
        <fullName evidence="3">DNA-3-methyladenine glycosylase II</fullName>
        <ecNumber evidence="3">3.2.2.21</ecNumber>
    </recommendedName>
</protein>
<dbReference type="GO" id="GO:0008725">
    <property type="term" value="F:DNA-3-methyladenine glycosylase activity"/>
    <property type="evidence" value="ECO:0007669"/>
    <property type="project" value="TreeGrafter"/>
</dbReference>
<dbReference type="PANTHER" id="PTHR43003:SF5">
    <property type="entry name" value="DNA-3-METHYLADENINE GLYCOSYLASE"/>
    <property type="match status" value="1"/>
</dbReference>
<evidence type="ECO:0000256" key="6">
    <source>
        <dbReference type="SAM" id="MobiDB-lite"/>
    </source>
</evidence>
<dbReference type="PANTHER" id="PTHR43003">
    <property type="entry name" value="DNA-3-METHYLADENINE GLYCOSYLASE"/>
    <property type="match status" value="1"/>
</dbReference>
<reference evidence="8" key="1">
    <citation type="journal article" date="2014" name="Int. J. Syst. Evol. Microbiol.">
        <title>Complete genome sequence of Corynebacterium casei LMG S-19264T (=DSM 44701T), isolated from a smear-ripened cheese.</title>
        <authorList>
            <consortium name="US DOE Joint Genome Institute (JGI-PGF)"/>
            <person name="Walter F."/>
            <person name="Albersmeier A."/>
            <person name="Kalinowski J."/>
            <person name="Ruckert C."/>
        </authorList>
    </citation>
    <scope>NUCLEOTIDE SEQUENCE</scope>
    <source>
        <strain evidence="8">CGMCC 4.7308</strain>
    </source>
</reference>